<proteinExistence type="inferred from homology"/>
<name>A0A3P6UYX4_LITSI</name>
<evidence type="ECO:0000313" key="3">
    <source>
        <dbReference type="EMBL" id="VDK82821.1"/>
    </source>
</evidence>
<dbReference type="InterPro" id="IPR001806">
    <property type="entry name" value="Small_GTPase"/>
</dbReference>
<dbReference type="Gene3D" id="3.40.50.300">
    <property type="entry name" value="P-loop containing nucleotide triphosphate hydrolases"/>
    <property type="match status" value="1"/>
</dbReference>
<gene>
    <name evidence="3" type="ORF">NLS_LOCUS5930</name>
</gene>
<dbReference type="EMBL" id="UYRX01000481">
    <property type="protein sequence ID" value="VDK82821.1"/>
    <property type="molecule type" value="Genomic_DNA"/>
</dbReference>
<dbReference type="InterPro" id="IPR005225">
    <property type="entry name" value="Small_GTP-bd"/>
</dbReference>
<comment type="similarity">
    <text evidence="1">Belongs to the small GTPase superfamily. Rab family.</text>
</comment>
<dbReference type="Proteomes" id="UP000277928">
    <property type="component" value="Unassembled WGS sequence"/>
</dbReference>
<dbReference type="PANTHER" id="PTHR47978">
    <property type="match status" value="1"/>
</dbReference>
<organism evidence="3 4">
    <name type="scientific">Litomosoides sigmodontis</name>
    <name type="common">Filarial nematode worm</name>
    <dbReference type="NCBI Taxonomy" id="42156"/>
    <lineage>
        <taxon>Eukaryota</taxon>
        <taxon>Metazoa</taxon>
        <taxon>Ecdysozoa</taxon>
        <taxon>Nematoda</taxon>
        <taxon>Chromadorea</taxon>
        <taxon>Rhabditida</taxon>
        <taxon>Spirurina</taxon>
        <taxon>Spiruromorpha</taxon>
        <taxon>Filarioidea</taxon>
        <taxon>Onchocercidae</taxon>
        <taxon>Litomosoides</taxon>
    </lineage>
</organism>
<evidence type="ECO:0000256" key="1">
    <source>
        <dbReference type="ARBA" id="ARBA00006270"/>
    </source>
</evidence>
<dbReference type="STRING" id="42156.A0A3P6UYX4"/>
<dbReference type="AlphaFoldDB" id="A0A3P6UYX4"/>
<reference evidence="3 4" key="1">
    <citation type="submission" date="2018-08" db="EMBL/GenBank/DDBJ databases">
        <authorList>
            <person name="Laetsch R D."/>
            <person name="Stevens L."/>
            <person name="Kumar S."/>
            <person name="Blaxter L. M."/>
        </authorList>
    </citation>
    <scope>NUCLEOTIDE SEQUENCE [LARGE SCALE GENOMIC DNA]</scope>
</reference>
<keyword evidence="4" id="KW-1185">Reference proteome</keyword>
<dbReference type="OrthoDB" id="265044at2759"/>
<dbReference type="Pfam" id="PF00071">
    <property type="entry name" value="Ras"/>
    <property type="match status" value="1"/>
</dbReference>
<dbReference type="SMART" id="SM00173">
    <property type="entry name" value="RAS"/>
    <property type="match status" value="1"/>
</dbReference>
<dbReference type="NCBIfam" id="TIGR00231">
    <property type="entry name" value="small_GTP"/>
    <property type="match status" value="1"/>
</dbReference>
<dbReference type="GO" id="GO:0003924">
    <property type="term" value="F:GTPase activity"/>
    <property type="evidence" value="ECO:0007669"/>
    <property type="project" value="InterPro"/>
</dbReference>
<evidence type="ECO:0008006" key="5">
    <source>
        <dbReference type="Google" id="ProtNLM"/>
    </source>
</evidence>
<dbReference type="SMART" id="SM00175">
    <property type="entry name" value="RAB"/>
    <property type="match status" value="1"/>
</dbReference>
<dbReference type="PROSITE" id="PS51419">
    <property type="entry name" value="RAB"/>
    <property type="match status" value="1"/>
</dbReference>
<accession>A0A3P6UYX4</accession>
<protein>
    <recommendedName>
        <fullName evidence="5">GTP-binding protein</fullName>
    </recommendedName>
</protein>
<sequence>MELCNVTVQKIIFLGATRVGKSTIIKILTNECNFNRTDYEMTHGVVLYDKAFEVCGHTVNAVLVDTAGHELYKWIVKTVCDENAFYALCFDLTNKDSFKTLKAYLEELNIQKSVLIGCKFDLQARHAISLSAVEEFAINNNLKLHLTSTMTTSTELEELFYNSIMDYVTDPS</sequence>
<evidence type="ECO:0000256" key="2">
    <source>
        <dbReference type="ARBA" id="ARBA00022741"/>
    </source>
</evidence>
<dbReference type="InterPro" id="IPR027417">
    <property type="entry name" value="P-loop_NTPase"/>
</dbReference>
<evidence type="ECO:0000313" key="4">
    <source>
        <dbReference type="Proteomes" id="UP000277928"/>
    </source>
</evidence>
<dbReference type="PRINTS" id="PR00449">
    <property type="entry name" value="RASTRNSFRMNG"/>
</dbReference>
<dbReference type="SUPFAM" id="SSF52540">
    <property type="entry name" value="P-loop containing nucleoside triphosphate hydrolases"/>
    <property type="match status" value="1"/>
</dbReference>
<keyword evidence="2" id="KW-0547">Nucleotide-binding</keyword>
<dbReference type="OMA" id="CKFDLQS"/>
<dbReference type="GO" id="GO:0005525">
    <property type="term" value="F:GTP binding"/>
    <property type="evidence" value="ECO:0007669"/>
    <property type="project" value="InterPro"/>
</dbReference>